<dbReference type="NCBIfam" id="TIGR01733">
    <property type="entry name" value="AA-adenyl-dom"/>
    <property type="match status" value="3"/>
</dbReference>
<evidence type="ECO:0000256" key="2">
    <source>
        <dbReference type="ARBA" id="ARBA00022450"/>
    </source>
</evidence>
<dbReference type="InterPro" id="IPR010080">
    <property type="entry name" value="Thioester_reductase-like_dom"/>
</dbReference>
<dbReference type="PANTHER" id="PTHR45527">
    <property type="entry name" value="NONRIBOSOMAL PEPTIDE SYNTHETASE"/>
    <property type="match status" value="1"/>
</dbReference>
<dbReference type="InterPro" id="IPR010071">
    <property type="entry name" value="AA_adenyl_dom"/>
</dbReference>
<dbReference type="InterPro" id="IPR020845">
    <property type="entry name" value="AMP-binding_CS"/>
</dbReference>
<feature type="domain" description="Carrier" evidence="6">
    <location>
        <begin position="2072"/>
        <end position="2147"/>
    </location>
</feature>
<dbReference type="CDD" id="cd05235">
    <property type="entry name" value="SDR_e1"/>
    <property type="match status" value="1"/>
</dbReference>
<dbReference type="RefSeq" id="WP_422921019.1">
    <property type="nucleotide sequence ID" value="NZ_JAMZEJ010000010.1"/>
</dbReference>
<comment type="caution">
    <text evidence="7">The sequence shown here is derived from an EMBL/GenBank/DDBJ whole genome shotgun (WGS) entry which is preliminary data.</text>
</comment>
<dbReference type="InterPro" id="IPR042099">
    <property type="entry name" value="ANL_N_sf"/>
</dbReference>
<dbReference type="CDD" id="cd19531">
    <property type="entry name" value="LCL_NRPS-like"/>
    <property type="match status" value="2"/>
</dbReference>
<dbReference type="Gene3D" id="3.30.559.10">
    <property type="entry name" value="Chloramphenicol acetyltransferase-like domain"/>
    <property type="match status" value="3"/>
</dbReference>
<dbReference type="InterPro" id="IPR020806">
    <property type="entry name" value="PKS_PP-bd"/>
</dbReference>
<dbReference type="Gene3D" id="1.10.1200.10">
    <property type="entry name" value="ACP-like"/>
    <property type="match status" value="3"/>
</dbReference>
<dbReference type="InterPro" id="IPR000873">
    <property type="entry name" value="AMP-dep_synth/lig_dom"/>
</dbReference>
<dbReference type="SUPFAM" id="SSF56801">
    <property type="entry name" value="Acetyl-CoA synthetase-like"/>
    <property type="match status" value="3"/>
</dbReference>
<dbReference type="Gene3D" id="3.40.50.720">
    <property type="entry name" value="NAD(P)-binding Rossmann-like Domain"/>
    <property type="match status" value="1"/>
</dbReference>
<sequence>MSVRIQSHPLTSPQLDIFQDQILKGESPAYNIGGYLDLTGALDVGLFQRAFRLLVRNHDSFRISITMSEDGVPAQRIDDTLDPPLTLLDVSASASPDEEARDWIQARMNEPFSLEAGPLFRCALIRIGESRFFWSICVHHLIADGWAIDRVFSSLAEIYRALRDGIEPPGATPSYLEAVTADAEYLRSDRFEKDRAFWLGEYKDLPEPLLSPRTGDAVRTTSAECSWSLTDAMRVRIDELVAESGSSKFQLLLALFGGFLLRMKDRDELTIGLSVLNRRNALDRQIVGLFANVIAVPLPLEAGQGLLDFSARIGAILRRRYRHQRFPIGRLNKELDLFGHQRPQLYEVSMSYENGGRALLFGDASGVVVRCSTDHEATPLRLCVRDNLETGDVAIYLMHDRSFVEDDEARLMQQRFTAFMDAALADPHRALTGIPVSSPDDLRRLRDWAVSPAPWLDETSLHGMFEKQVARQGDAVAIIHGSASLDYAGLDARANRIAAIVASHGIRPDDRVALCAARGIDTIAAMLGILKAGGAYVPVDPAYASARTRQVMEDARPVLLLADEAGRAALRGAGWNGTAATCPTVALDLPLPAPAATQGGAASDADVAPHHLAYVIYTSGSTGRPKGVMVEHRNVLHQVAALRDAYGLEPDERMLQFSSISFDMSVEEIFPALLTGATLVLRDEECLHSPAAFAAFCAEHRITSLNLPSGFWAQIALAPPDIELPPSVRRVASGGDAVSPAALAAWFGRRGHRPALFNAYGPTEATVNAALMRLENAHQSSCIGRPLPGSIIHLLDRFGLPVPPGEVGEIVIGGAGVARGYLGAPDRTAERFATDPSAPDARLYRSGDLGRHDPDGRIEFLGRADHQVKIRGFRLETGEIEQRLLELPEVREVAVLAWGERPDQRLAAFVVPGEASGGGDADADADALLDRCRDALQGVLPDYMVPSAFIRLDALPLTASGKLDRKALPDPGLARFGRRDWEAPRDVAEQRLASLWQELLGLPRIGRHDSFFELGGHSLVAMRLLGRIREELGRTVPMRLLFEHPTLSGLAAALHVAATADTNTSEPSAAPAPIVPVPRDAAMMLSRAQQRLWFLSQLDDTGAAYHIPIVLRLAGEIDADVLRRGLDHLLQRHEALRTVFLSADGQPFATVLPDDTRIALAEHDLSNEADIEAAASARAIREAQEPFDLRRGPLIRATLLRLGDRRSVLLLTLHHIAGDGWSMEVLARELGAACSAFAAGKPPVLPPLPIQYPDYAAWQHSAATAGMLTKQRAYWRDRLRDAPELLRLPTDRPRPPRQSFAGAAVPVRIGASLCRAISVLCRRHQVTPFMVLATAWSMVLCRLTGQDDVALGTLSANRGQREIEGLIGFFVNTLVLRVDLSGDPDTETLLRAVRGSVLAMQENQDLPFEQVVDAVGPARRLEHSPLFQVLFAWQSNARASWTLPGVQVEPEPFAFTATRFDLELHLFEQDDEIAGLLGYSTALFDESTILRYRDQLLMLLDGMVSTPSLPFRRLPLIGTAEAALLERWNAHDAPAPVGDRVHHAFERHAERSPGAIALIHGDRRISYAALNALADRWARVLRGRGAGPGQRVGLCIDRGAPAVTAILAVLKTGAAYVPLDPTHPGNRLRQVVEEAAPLLVLADAAGHDALALQDETRTPVIDLARLEEQAPPPAGSRPDADEPSREDDAAYVIYTSGSTGTPKGVVMPHRPLLNLLGWQTARTARSGSGPLRTLQYAAPGFDVAFQEIFATLSDGAALVLVESELRLRFGALVALLRRENVQRVFLPYAALQALAEAMEEEADAILLPALREVIVAGEQLRLTPQIRRLFRRLPECSLHNHYGPTETHVVTAEILPAARIPDAPSHVPIGRPIWGARAYLLDGHGRPIPVGAVGELFIGGAPVATGYLHRPELTAERFGPDPFAGAGARMYRTGDLARHLSDGRLVFVGRDDRQLKIRGFRVEIGEIEAQLAEHELVRDCGVVLRDDGTGREQLVAYVVRVAGIAADGAPAADASDLAGVLHAHLEHRLPAYMVPAAFVAVDALPLTVNGKLDRDALPAPDEFSFARSGYEPPQGDTEIALARLWQDLLGVPRVGRQDRFFELGGHSLLSVRLLSRIGQVFNTRLKLATLFATPVLRDLAAAIEAESRRRDGNAIPAVAPAARAARLPLSHAQQRLWFLAQLDAAHGANYHLVLDSRLRGRLDADALASALGRLIDRHESLRTVFLSDRGEPYAALLPANDGIVLDRHDLRDQPDPDGSLERLFATARNRPFSLSDGPLLRATLARLAADRFALQITLHHIVADGWSLDILCRDLERFYAEAIGASPFPFNPLPVQYADYAAWEGTAAAADRLREQAEYWRGQLAGAPALLELPTDRARPARQDFRAGFAPVVLDADITRGLRRLARRHGVTLHSVMLAAWAAVLARLAAQDEVVIGIPVSGRGRPELEELIGFFVNTLPLRIALDTPLDAGTLLSRAHRISTDAQSNGELPFERMVDLAGAPRRLDRTPVFQAMLAWQDQSESGIVLPGLDTEHRSRAFDWVKFDLELVLGGSGDGIEGALGYAAALFDRDTIERHVGYLRRMLEGMASDEARIVQRTPILSDAETHLLLDRWNRTDTPFPDQLRIPQLVERRAAVAPDAPALAFDDRRITVGALDARANRLAHHLIELGVRPGERVAVVMGRGTEIVVALLAVMKAGAIYLPLDPLHASARLSDILEDAAPARVLCDPAGRHALSALGVGGPIVIDVTDDRPWSGGPDTPPPVRGIDAGSVAYMIYTSGSTGRPKGVPVAHRGVVSLAHSLARRFAIGDAGRVSQFASISFDASIMEMVMAFAAGATLFLPTAAEREAPAAFLAFVERHRLSHVTLPPAFLQGHDEAPGWSHRPALILAGEASAPALVERWRRHARIFNAYGPTEISICATVWACPDESEDGGSEGSGGEIDCVPIGRPVDNTRLYVLDRHGQPVPRGTVGELFIGGLGVVDGYWRRPELTAERFLADPFAGRPGARLYRSGDLVRHLPDGQLLFLSRNDHQVKLRGFRVELGEIEAQLVAHPLARGAAVLLREDRPGEPRLVAYVVATDDGEGGLPPTLRDHLAARLPAYMVPAAFVVLPRLPLTPHGKLDRAALPVPGAAAFARQHFEAPRGATEEALAALWRDLLGVERVGRRDDFFELGGHSLLAVRLAAAMRDRFGGTPGPRDVFSAPVLENLAALVEAGSAGSGAAASETIDLTAEIVLDDTIAAAATPPDRGEPQQILLTGATGFVGAFLLDALLAHTAATVHCLVRGADEADAGARLDAARRSFGLDDHDRNRVRVVPGDLALPRFGLGDRAFDALAGRIDTIFHNGARVDALHSYRSLKAANVGGTEEILRLAATHAPKHVHYVSTMSTVPPAAAAGPGIDTASALEEWWPGLPSGYARSKWVAERILRLGRERGIPSTTYRLTHVGASLGTGASNPNDTWSLFIDACLALQRVPAIGGTMNSLPADVAASTIVALSLDRENRNRELNLLSPRPFPLGALIAAIEREGGPEMRKIDHAEWRSLCAGTLGDARVALILPEEAPPSGAAPVRPAPIVLPNALAAPQANAAFPEAGRFVMTDERLRRYVAWRRRHISQRQPLPASGRPRP</sequence>
<evidence type="ECO:0000256" key="3">
    <source>
        <dbReference type="ARBA" id="ARBA00022553"/>
    </source>
</evidence>
<proteinExistence type="predicted"/>
<organism evidence="7 8">
    <name type="scientific">Rhizosaccharibacter radicis</name>
    <dbReference type="NCBI Taxonomy" id="2782605"/>
    <lineage>
        <taxon>Bacteria</taxon>
        <taxon>Pseudomonadati</taxon>
        <taxon>Pseudomonadota</taxon>
        <taxon>Alphaproteobacteria</taxon>
        <taxon>Acetobacterales</taxon>
        <taxon>Acetobacteraceae</taxon>
        <taxon>Rhizosaccharibacter</taxon>
    </lineage>
</organism>
<reference evidence="7 8" key="1">
    <citation type="submission" date="2022-06" db="EMBL/GenBank/DDBJ databases">
        <title>Rhizosaccharibacter gen. nov. sp. nov. KSS12, endophytic bacteria isolated from sugarcane.</title>
        <authorList>
            <person name="Pitiwittayakul N."/>
        </authorList>
    </citation>
    <scope>NUCLEOTIDE SEQUENCE [LARGE SCALE GENOMIC DNA]</scope>
    <source>
        <strain evidence="7 8">KSS12</strain>
    </source>
</reference>
<comment type="cofactor">
    <cofactor evidence="1">
        <name>pantetheine 4'-phosphate</name>
        <dbReference type="ChEBI" id="CHEBI:47942"/>
    </cofactor>
</comment>
<dbReference type="Gene3D" id="3.30.559.30">
    <property type="entry name" value="Nonribosomal peptide synthetase, condensation domain"/>
    <property type="match status" value="3"/>
</dbReference>
<dbReference type="InterPro" id="IPR036736">
    <property type="entry name" value="ACP-like_sf"/>
</dbReference>
<keyword evidence="3" id="KW-0597">Phosphoprotein</keyword>
<dbReference type="CDD" id="cd05930">
    <property type="entry name" value="A_NRPS"/>
    <property type="match status" value="2"/>
</dbReference>
<dbReference type="NCBIfam" id="TIGR01746">
    <property type="entry name" value="Thioester-redct"/>
    <property type="match status" value="1"/>
</dbReference>
<dbReference type="Gene3D" id="3.40.50.980">
    <property type="match status" value="4"/>
</dbReference>
<name>A0ABT1W3T7_9PROT</name>
<dbReference type="Gene3D" id="2.30.38.10">
    <property type="entry name" value="Luciferase, Domain 3"/>
    <property type="match status" value="2"/>
</dbReference>
<accession>A0ABT1W3T7</accession>
<gene>
    <name evidence="7" type="ORF">NFI88_15640</name>
</gene>
<evidence type="ECO:0000256" key="4">
    <source>
        <dbReference type="ARBA" id="ARBA00022598"/>
    </source>
</evidence>
<dbReference type="InterPro" id="IPR025110">
    <property type="entry name" value="AMP-bd_C"/>
</dbReference>
<dbReference type="SMART" id="SM00823">
    <property type="entry name" value="PKS_PP"/>
    <property type="match status" value="3"/>
</dbReference>
<dbReference type="Gene3D" id="3.40.50.12780">
    <property type="entry name" value="N-terminal domain of ligase-like"/>
    <property type="match status" value="1"/>
</dbReference>
<keyword evidence="8" id="KW-1185">Reference proteome</keyword>
<dbReference type="Pfam" id="PF13193">
    <property type="entry name" value="AMP-binding_C"/>
    <property type="match status" value="3"/>
</dbReference>
<dbReference type="PANTHER" id="PTHR45527:SF1">
    <property type="entry name" value="FATTY ACID SYNTHASE"/>
    <property type="match status" value="1"/>
</dbReference>
<dbReference type="PROSITE" id="PS00012">
    <property type="entry name" value="PHOSPHOPANTETHEINE"/>
    <property type="match status" value="3"/>
</dbReference>
<dbReference type="PROSITE" id="PS00455">
    <property type="entry name" value="AMP_BINDING"/>
    <property type="match status" value="3"/>
</dbReference>
<protein>
    <submittedName>
        <fullName evidence="7">Amino acid adenylation domain-containing protein</fullName>
    </submittedName>
</protein>
<dbReference type="SUPFAM" id="SSF51735">
    <property type="entry name" value="NAD(P)-binding Rossmann-fold domains"/>
    <property type="match status" value="1"/>
</dbReference>
<dbReference type="Pfam" id="PF07993">
    <property type="entry name" value="NAD_binding_4"/>
    <property type="match status" value="1"/>
</dbReference>
<evidence type="ECO:0000313" key="8">
    <source>
        <dbReference type="Proteomes" id="UP001524547"/>
    </source>
</evidence>
<evidence type="ECO:0000313" key="7">
    <source>
        <dbReference type="EMBL" id="MCQ8242265.1"/>
    </source>
</evidence>
<dbReference type="NCBIfam" id="NF003417">
    <property type="entry name" value="PRK04813.1"/>
    <property type="match status" value="3"/>
</dbReference>
<dbReference type="Pfam" id="PF00501">
    <property type="entry name" value="AMP-binding"/>
    <property type="match status" value="3"/>
</dbReference>
<evidence type="ECO:0000256" key="5">
    <source>
        <dbReference type="SAM" id="MobiDB-lite"/>
    </source>
</evidence>
<feature type="domain" description="Carrier" evidence="6">
    <location>
        <begin position="3143"/>
        <end position="3218"/>
    </location>
</feature>
<feature type="domain" description="Carrier" evidence="6">
    <location>
        <begin position="983"/>
        <end position="1058"/>
    </location>
</feature>
<feature type="region of interest" description="Disordered" evidence="5">
    <location>
        <begin position="1666"/>
        <end position="1685"/>
    </location>
</feature>
<dbReference type="Pfam" id="PF00668">
    <property type="entry name" value="Condensation"/>
    <property type="match status" value="3"/>
</dbReference>
<evidence type="ECO:0000259" key="6">
    <source>
        <dbReference type="PROSITE" id="PS50075"/>
    </source>
</evidence>
<dbReference type="InterPro" id="IPR045851">
    <property type="entry name" value="AMP-bd_C_sf"/>
</dbReference>
<dbReference type="InterPro" id="IPR013120">
    <property type="entry name" value="FAR_NAD-bd"/>
</dbReference>
<dbReference type="InterPro" id="IPR001242">
    <property type="entry name" value="Condensation_dom"/>
</dbReference>
<dbReference type="SUPFAM" id="SSF52777">
    <property type="entry name" value="CoA-dependent acyltransferases"/>
    <property type="match status" value="6"/>
</dbReference>
<dbReference type="PROSITE" id="PS50075">
    <property type="entry name" value="CARRIER"/>
    <property type="match status" value="3"/>
</dbReference>
<dbReference type="Pfam" id="PF00550">
    <property type="entry name" value="PP-binding"/>
    <property type="match status" value="3"/>
</dbReference>
<dbReference type="SUPFAM" id="SSF47336">
    <property type="entry name" value="ACP-like"/>
    <property type="match status" value="3"/>
</dbReference>
<dbReference type="EMBL" id="JAMZEJ010000010">
    <property type="protein sequence ID" value="MCQ8242265.1"/>
    <property type="molecule type" value="Genomic_DNA"/>
</dbReference>
<dbReference type="InterPro" id="IPR036291">
    <property type="entry name" value="NAD(P)-bd_dom_sf"/>
</dbReference>
<dbReference type="InterPro" id="IPR023213">
    <property type="entry name" value="CAT-like_dom_sf"/>
</dbReference>
<keyword evidence="2" id="KW-0596">Phosphopantetheine</keyword>
<dbReference type="InterPro" id="IPR006162">
    <property type="entry name" value="Ppantetheine_attach_site"/>
</dbReference>
<dbReference type="Gene3D" id="3.30.300.30">
    <property type="match status" value="3"/>
</dbReference>
<keyword evidence="4" id="KW-0436">Ligase</keyword>
<dbReference type="Proteomes" id="UP001524547">
    <property type="component" value="Unassembled WGS sequence"/>
</dbReference>
<dbReference type="InterPro" id="IPR009081">
    <property type="entry name" value="PP-bd_ACP"/>
</dbReference>
<evidence type="ECO:0000256" key="1">
    <source>
        <dbReference type="ARBA" id="ARBA00001957"/>
    </source>
</evidence>